<feature type="region of interest" description="Disordered" evidence="1">
    <location>
        <begin position="1"/>
        <end position="29"/>
    </location>
</feature>
<sequence length="253" mass="26539">MRVTTDLSLLSRPMRPRMATTAPPPPPPTGSFDNFAMRVDASAPAVLFSDSAATQPAAVGHSVAHVADLSGLSNHATQPIVAARPVARQSGALSWLEFDGLDDRMVLAADPSWRGTDMSIMMVVRLQAANSPGARVIAGGVDGSYVALYQNGSTSTALGQGNARYANGAFITGTTRGDLYTAWVRDDWVIVEVAGVNFSEAIFNSGVQFPGWRSDSNLANCEIAEVLILSTADADTNRADIVAALTAKFGITP</sequence>
<evidence type="ECO:0000256" key="1">
    <source>
        <dbReference type="SAM" id="MobiDB-lite"/>
    </source>
</evidence>
<name>A0ABT0M2V1_9RHOB</name>
<proteinExistence type="predicted"/>
<reference evidence="2 3" key="1">
    <citation type="submission" date="2022-05" db="EMBL/GenBank/DDBJ databases">
        <title>Seasonal and diel survey of microbial diversity of the Tyrrhenian coast.</title>
        <authorList>
            <person name="Gattoni G."/>
            <person name="Corral P."/>
        </authorList>
    </citation>
    <scope>NUCLEOTIDE SEQUENCE [LARGE SCALE GENOMIC DNA]</scope>
    <source>
        <strain evidence="2 3">V10</strain>
    </source>
</reference>
<evidence type="ECO:0000313" key="3">
    <source>
        <dbReference type="Proteomes" id="UP001202550"/>
    </source>
</evidence>
<feature type="compositionally biased region" description="Low complexity" evidence="1">
    <location>
        <begin position="12"/>
        <end position="21"/>
    </location>
</feature>
<dbReference type="RefSeq" id="WP_249058638.1">
    <property type="nucleotide sequence ID" value="NZ_JALZWP010000009.1"/>
</dbReference>
<organism evidence="2 3">
    <name type="scientific">Roseinatronobacter domitianus</name>
    <dbReference type="NCBI Taxonomy" id="2940293"/>
    <lineage>
        <taxon>Bacteria</taxon>
        <taxon>Pseudomonadati</taxon>
        <taxon>Pseudomonadota</taxon>
        <taxon>Alphaproteobacteria</taxon>
        <taxon>Rhodobacterales</taxon>
        <taxon>Paracoccaceae</taxon>
        <taxon>Roseinatronobacter</taxon>
    </lineage>
</organism>
<protein>
    <submittedName>
        <fullName evidence="2">Uncharacterized protein</fullName>
    </submittedName>
</protein>
<dbReference type="EMBL" id="JALZWP010000009">
    <property type="protein sequence ID" value="MCL1629180.1"/>
    <property type="molecule type" value="Genomic_DNA"/>
</dbReference>
<dbReference type="Proteomes" id="UP001202550">
    <property type="component" value="Unassembled WGS sequence"/>
</dbReference>
<accession>A0ABT0M2V1</accession>
<comment type="caution">
    <text evidence="2">The sequence shown here is derived from an EMBL/GenBank/DDBJ whole genome shotgun (WGS) entry which is preliminary data.</text>
</comment>
<gene>
    <name evidence="2" type="ORF">M3N55_10590</name>
</gene>
<evidence type="ECO:0000313" key="2">
    <source>
        <dbReference type="EMBL" id="MCL1629180.1"/>
    </source>
</evidence>
<keyword evidence="3" id="KW-1185">Reference proteome</keyword>